<dbReference type="GO" id="GO:0003677">
    <property type="term" value="F:DNA binding"/>
    <property type="evidence" value="ECO:0007669"/>
    <property type="project" value="UniProtKB-UniRule"/>
</dbReference>
<dbReference type="PROSITE" id="PS51900">
    <property type="entry name" value="CB"/>
    <property type="match status" value="1"/>
</dbReference>
<comment type="similarity">
    <text evidence="1">Belongs to the 'phage' integrase family.</text>
</comment>
<dbReference type="InterPro" id="IPR050808">
    <property type="entry name" value="Phage_Integrase"/>
</dbReference>
<dbReference type="Gene3D" id="1.10.150.130">
    <property type="match status" value="1"/>
</dbReference>
<name>A0AAU7JX97_9MICO</name>
<evidence type="ECO:0000313" key="8">
    <source>
        <dbReference type="EMBL" id="XBO44734.1"/>
    </source>
</evidence>
<reference evidence="8" key="1">
    <citation type="submission" date="2024-05" db="EMBL/GenBank/DDBJ databases">
        <authorList>
            <person name="Kim S."/>
            <person name="Heo J."/>
            <person name="Choi H."/>
            <person name="Choi Y."/>
            <person name="Kwon S.-W."/>
            <person name="Kim Y."/>
        </authorList>
    </citation>
    <scope>NUCLEOTIDE SEQUENCE</scope>
    <source>
        <strain evidence="8">KACC 23699</strain>
    </source>
</reference>
<evidence type="ECO:0000256" key="1">
    <source>
        <dbReference type="ARBA" id="ARBA00008857"/>
    </source>
</evidence>
<gene>
    <name evidence="8" type="ORF">ABEG17_05155</name>
</gene>
<dbReference type="InterPro" id="IPR010998">
    <property type="entry name" value="Integrase_recombinase_N"/>
</dbReference>
<accession>A0AAU7JX97</accession>
<dbReference type="AlphaFoldDB" id="A0AAU7JX97"/>
<proteinExistence type="inferred from homology"/>
<keyword evidence="3 5" id="KW-0238">DNA-binding</keyword>
<dbReference type="InterPro" id="IPR013762">
    <property type="entry name" value="Integrase-like_cat_sf"/>
</dbReference>
<evidence type="ECO:0000256" key="4">
    <source>
        <dbReference type="ARBA" id="ARBA00023172"/>
    </source>
</evidence>
<dbReference type="PANTHER" id="PTHR30629">
    <property type="entry name" value="PROPHAGE INTEGRASE"/>
    <property type="match status" value="1"/>
</dbReference>
<evidence type="ECO:0000259" key="7">
    <source>
        <dbReference type="PROSITE" id="PS51900"/>
    </source>
</evidence>
<keyword evidence="4" id="KW-0233">DNA recombination</keyword>
<dbReference type="InterPro" id="IPR004107">
    <property type="entry name" value="Integrase_SAM-like_N"/>
</dbReference>
<dbReference type="PROSITE" id="PS51898">
    <property type="entry name" value="TYR_RECOMBINASE"/>
    <property type="match status" value="1"/>
</dbReference>
<evidence type="ECO:0000256" key="5">
    <source>
        <dbReference type="PROSITE-ProRule" id="PRU01248"/>
    </source>
</evidence>
<evidence type="ECO:0000259" key="6">
    <source>
        <dbReference type="PROSITE" id="PS51898"/>
    </source>
</evidence>
<protein>
    <submittedName>
        <fullName evidence="8">Site-specific integrase</fullName>
    </submittedName>
</protein>
<keyword evidence="2" id="KW-0229">DNA integration</keyword>
<dbReference type="Pfam" id="PF00589">
    <property type="entry name" value="Phage_integrase"/>
    <property type="match status" value="1"/>
</dbReference>
<dbReference type="CDD" id="cd01189">
    <property type="entry name" value="INT_ICEBs1_C_like"/>
    <property type="match status" value="1"/>
</dbReference>
<dbReference type="GO" id="GO:0015074">
    <property type="term" value="P:DNA integration"/>
    <property type="evidence" value="ECO:0007669"/>
    <property type="project" value="UniProtKB-KW"/>
</dbReference>
<dbReference type="InterPro" id="IPR002104">
    <property type="entry name" value="Integrase_catalytic"/>
</dbReference>
<feature type="domain" description="Tyr recombinase" evidence="6">
    <location>
        <begin position="167"/>
        <end position="381"/>
    </location>
</feature>
<dbReference type="Pfam" id="PF14659">
    <property type="entry name" value="Phage_int_SAM_3"/>
    <property type="match status" value="1"/>
</dbReference>
<dbReference type="InterPro" id="IPR011010">
    <property type="entry name" value="DNA_brk_join_enz"/>
</dbReference>
<dbReference type="PANTHER" id="PTHR30629:SF2">
    <property type="entry name" value="PROPHAGE INTEGRASE INTS-RELATED"/>
    <property type="match status" value="1"/>
</dbReference>
<dbReference type="EMBL" id="CP157483">
    <property type="protein sequence ID" value="XBO44734.1"/>
    <property type="molecule type" value="Genomic_DNA"/>
</dbReference>
<evidence type="ECO:0000256" key="2">
    <source>
        <dbReference type="ARBA" id="ARBA00022908"/>
    </source>
</evidence>
<sequence>MSGLHDGVIRRGSSWSYVIRVTDGTGANKPRWVGGFRTEADAKAARDAARVAARRGEYVDRSRITVETYLREWLVGHSLEVKPKTHEDYRSLIAAYVVPRIGRMRLQSVRPSTLSGLYQALLTGGGRQGQPLSTRTVGYVHSVLRKAFNDAVRTDQILAINPAERAKRPKAPAIEQVRDVWDATQLRTFLDAVSTHRLFPFFRLAAYTGARRGELLHLRWDDVQLDGDDPHIRIRGSMTMVAGKRVEGTTKSGRVRTVGIDAGTVAVLRQHAERQAKEREIACGSWQEGGHVFRMEIGSPLFPEVAAALMRRTIATMNQGHSTPVLPPIRLHDLRHVHATLLLQAGIPVHVVAARLGHADPAITLRVYAHVLRDQAIEVAQIFSSVVDHPELSGELLLANPLASGSASSTAAEPAAG</sequence>
<evidence type="ECO:0000256" key="3">
    <source>
        <dbReference type="ARBA" id="ARBA00023125"/>
    </source>
</evidence>
<organism evidence="8">
    <name type="scientific">Pedococcus sp. KACC 23699</name>
    <dbReference type="NCBI Taxonomy" id="3149228"/>
    <lineage>
        <taxon>Bacteria</taxon>
        <taxon>Bacillati</taxon>
        <taxon>Actinomycetota</taxon>
        <taxon>Actinomycetes</taxon>
        <taxon>Micrococcales</taxon>
        <taxon>Intrasporangiaceae</taxon>
        <taxon>Pedococcus</taxon>
    </lineage>
</organism>
<dbReference type="GO" id="GO:0006310">
    <property type="term" value="P:DNA recombination"/>
    <property type="evidence" value="ECO:0007669"/>
    <property type="project" value="UniProtKB-KW"/>
</dbReference>
<dbReference type="RefSeq" id="WP_406832218.1">
    <property type="nucleotide sequence ID" value="NZ_CP157483.1"/>
</dbReference>
<dbReference type="InterPro" id="IPR044068">
    <property type="entry name" value="CB"/>
</dbReference>
<dbReference type="SUPFAM" id="SSF56349">
    <property type="entry name" value="DNA breaking-rejoining enzymes"/>
    <property type="match status" value="1"/>
</dbReference>
<dbReference type="Gene3D" id="1.10.443.10">
    <property type="entry name" value="Intergrase catalytic core"/>
    <property type="match status" value="1"/>
</dbReference>
<feature type="domain" description="Core-binding (CB)" evidence="7">
    <location>
        <begin position="64"/>
        <end position="152"/>
    </location>
</feature>